<reference evidence="2" key="1">
    <citation type="submission" date="2022-07" db="EMBL/GenBank/DDBJ databases">
        <title>Phylogenomic reconstructions and comparative analyses of Kickxellomycotina fungi.</title>
        <authorList>
            <person name="Reynolds N.K."/>
            <person name="Stajich J.E."/>
            <person name="Barry K."/>
            <person name="Grigoriev I.V."/>
            <person name="Crous P."/>
            <person name="Smith M.E."/>
        </authorList>
    </citation>
    <scope>NUCLEOTIDE SEQUENCE</scope>
    <source>
        <strain evidence="2">NBRC 100468</strain>
    </source>
</reference>
<organism evidence="2 3">
    <name type="scientific">Mycoemilia scoparia</name>
    <dbReference type="NCBI Taxonomy" id="417184"/>
    <lineage>
        <taxon>Eukaryota</taxon>
        <taxon>Fungi</taxon>
        <taxon>Fungi incertae sedis</taxon>
        <taxon>Zoopagomycota</taxon>
        <taxon>Kickxellomycotina</taxon>
        <taxon>Kickxellomycetes</taxon>
        <taxon>Kickxellales</taxon>
        <taxon>Kickxellaceae</taxon>
        <taxon>Mycoemilia</taxon>
    </lineage>
</organism>
<accession>A0A9W7ZNG2</accession>
<keyword evidence="3" id="KW-1185">Reference proteome</keyword>
<feature type="region of interest" description="Disordered" evidence="1">
    <location>
        <begin position="1"/>
        <end position="21"/>
    </location>
</feature>
<feature type="region of interest" description="Disordered" evidence="1">
    <location>
        <begin position="414"/>
        <end position="440"/>
    </location>
</feature>
<evidence type="ECO:0000313" key="2">
    <source>
        <dbReference type="EMBL" id="KAJ1912260.1"/>
    </source>
</evidence>
<feature type="compositionally biased region" description="Low complexity" evidence="1">
    <location>
        <begin position="416"/>
        <end position="438"/>
    </location>
</feature>
<feature type="compositionally biased region" description="Polar residues" evidence="1">
    <location>
        <begin position="1"/>
        <end position="17"/>
    </location>
</feature>
<comment type="caution">
    <text evidence="2">The sequence shown here is derived from an EMBL/GenBank/DDBJ whole genome shotgun (WGS) entry which is preliminary data.</text>
</comment>
<gene>
    <name evidence="2" type="ORF">H4219_005670</name>
</gene>
<evidence type="ECO:0000256" key="1">
    <source>
        <dbReference type="SAM" id="MobiDB-lite"/>
    </source>
</evidence>
<name>A0A9W7ZNG2_9FUNG</name>
<sequence length="559" mass="63617">MQQQSQRSPITTDSQKSPKPIFRVLKTVLNARDRFKLSRYKHKHKDTTNTPMEPENLENPNLETQSNIELYECTRNDMPRDDDDEQEYDMVTHQSYAPVSSSSGFLFPKRLWKIARRTTGDGDDKDDVLGSPVQQQQPIVNISGPLDLGGHYSIPPSPADTYGIRPTSVICPSNNVVENSLERNAVLQNQEPTYTIRKMDGPEYSYRRKAITGCSSNILFAIEEEANPNNIIDGPEEPESPKPMTVYRDTINQTNVSSFSLPSSPSSAKSMPMFFPSNSSSSSSNNPGNRIEQQMFGNRYTPRHHQRFDQPPIRTSSLQHFAAVASQQLRRPSLHLYSGHDHRYQGTEEDEYMMVLRNLVRNKTGLCSQHPKAPYNIQIKDKTFKKCETCTYFYLVFYPLIKCKRQPQQLQTYYDSTSNNRSSSNSSTSSGSTSTTSSHNDGFGLEEKHLYEGPLHCPLKCCKSCFANRFSIICNFLETDGPRKRKSDPSPVDYYKFINICILCGYGLVMTSELVNIEMAVSRNGYKTMIHKKEWEKLVVCDEEVFCDTNRVPPPPGFI</sequence>
<dbReference type="EMBL" id="JANBPU010000362">
    <property type="protein sequence ID" value="KAJ1912260.1"/>
    <property type="molecule type" value="Genomic_DNA"/>
</dbReference>
<dbReference type="Proteomes" id="UP001150538">
    <property type="component" value="Unassembled WGS sequence"/>
</dbReference>
<protein>
    <submittedName>
        <fullName evidence="2">Uncharacterized protein</fullName>
    </submittedName>
</protein>
<evidence type="ECO:0000313" key="3">
    <source>
        <dbReference type="Proteomes" id="UP001150538"/>
    </source>
</evidence>
<proteinExistence type="predicted"/>
<dbReference type="AlphaFoldDB" id="A0A9W7ZNG2"/>